<gene>
    <name evidence="3" type="ORF">G4L40_10215</name>
</gene>
<protein>
    <submittedName>
        <fullName evidence="3">Glycosyltransferase</fullName>
    </submittedName>
</protein>
<organism evidence="3 4">
    <name type="scientific">Flavobacterium celericrescens</name>
    <dbReference type="NCBI Taxonomy" id="2709780"/>
    <lineage>
        <taxon>Bacteria</taxon>
        <taxon>Pseudomonadati</taxon>
        <taxon>Bacteroidota</taxon>
        <taxon>Flavobacteriia</taxon>
        <taxon>Flavobacteriales</taxon>
        <taxon>Flavobacteriaceae</taxon>
        <taxon>Flavobacterium</taxon>
    </lineage>
</organism>
<evidence type="ECO:0000259" key="2">
    <source>
        <dbReference type="Pfam" id="PF13439"/>
    </source>
</evidence>
<dbReference type="PANTHER" id="PTHR12526">
    <property type="entry name" value="GLYCOSYLTRANSFERASE"/>
    <property type="match status" value="1"/>
</dbReference>
<evidence type="ECO:0000259" key="1">
    <source>
        <dbReference type="Pfam" id="PF00534"/>
    </source>
</evidence>
<dbReference type="CDD" id="cd03811">
    <property type="entry name" value="GT4_GT28_WabH-like"/>
    <property type="match status" value="1"/>
</dbReference>
<dbReference type="Proteomes" id="UP000761423">
    <property type="component" value="Unassembled WGS sequence"/>
</dbReference>
<proteinExistence type="predicted"/>
<sequence length="357" mass="40522">MRVVQLIDSLEAGGAERMAVNIANGLCNKLSFSALVTTRKEGTLKKSIQSNVVYSFLGKAHTFDLKAILRFRAFILANNIDIIHAHGSSYFFAILVKITFPKVKIFWHDHHGNRVHKQKTNSVLKLVSFFFSGVFTVNEELKDWARKKLFCKNIYFIPNFAVENLTEVATTFLKGEAGKRMICLANLRNPKNHITLLKSFVASDAKKLNWTLHLVGYDKNDVYSNNLKQFVKENDFEENVFFYGSCNDIGLILKQGNIGVLTSTYEGFPVTLLEYGMANLTVISTNVGYCKSVIQHNVTGLLFNPLDEIELTDCINFLLRDCIHSEKLSTNLYKFVSENYSELFVVSALIKHYNRAN</sequence>
<dbReference type="SUPFAM" id="SSF53756">
    <property type="entry name" value="UDP-Glycosyltransferase/glycogen phosphorylase"/>
    <property type="match status" value="1"/>
</dbReference>
<feature type="domain" description="Glycosyl transferase family 1" evidence="1">
    <location>
        <begin position="176"/>
        <end position="334"/>
    </location>
</feature>
<dbReference type="Gene3D" id="3.40.50.2000">
    <property type="entry name" value="Glycogen Phosphorylase B"/>
    <property type="match status" value="2"/>
</dbReference>
<dbReference type="RefSeq" id="WP_166237102.1">
    <property type="nucleotide sequence ID" value="NZ_JAAJBV010000007.1"/>
</dbReference>
<dbReference type="EMBL" id="JAAJBV010000007">
    <property type="protein sequence ID" value="NHM05078.1"/>
    <property type="molecule type" value="Genomic_DNA"/>
</dbReference>
<comment type="caution">
    <text evidence="3">The sequence shown here is derived from an EMBL/GenBank/DDBJ whole genome shotgun (WGS) entry which is preliminary data.</text>
</comment>
<name>A0ABX0ID01_9FLAO</name>
<reference evidence="3 4" key="1">
    <citation type="submission" date="2020-02" db="EMBL/GenBank/DDBJ databases">
        <authorList>
            <person name="Chen W.-M."/>
        </authorList>
    </citation>
    <scope>NUCLEOTIDE SEQUENCE [LARGE SCALE GENOMIC DNA]</scope>
    <source>
        <strain evidence="3 4">TWA-26</strain>
    </source>
</reference>
<dbReference type="InterPro" id="IPR028098">
    <property type="entry name" value="Glyco_trans_4-like_N"/>
</dbReference>
<feature type="domain" description="Glycosyltransferase subfamily 4-like N-terminal" evidence="2">
    <location>
        <begin position="13"/>
        <end position="160"/>
    </location>
</feature>
<evidence type="ECO:0000313" key="3">
    <source>
        <dbReference type="EMBL" id="NHM05078.1"/>
    </source>
</evidence>
<keyword evidence="4" id="KW-1185">Reference proteome</keyword>
<evidence type="ECO:0000313" key="4">
    <source>
        <dbReference type="Proteomes" id="UP000761423"/>
    </source>
</evidence>
<dbReference type="PANTHER" id="PTHR12526:SF630">
    <property type="entry name" value="GLYCOSYLTRANSFERASE"/>
    <property type="match status" value="1"/>
</dbReference>
<accession>A0ABX0ID01</accession>
<dbReference type="Pfam" id="PF13439">
    <property type="entry name" value="Glyco_transf_4"/>
    <property type="match status" value="1"/>
</dbReference>
<dbReference type="InterPro" id="IPR001296">
    <property type="entry name" value="Glyco_trans_1"/>
</dbReference>
<dbReference type="Pfam" id="PF00534">
    <property type="entry name" value="Glycos_transf_1"/>
    <property type="match status" value="1"/>
</dbReference>